<dbReference type="EMBL" id="CP036432">
    <property type="protein sequence ID" value="QDV83577.1"/>
    <property type="molecule type" value="Genomic_DNA"/>
</dbReference>
<protein>
    <recommendedName>
        <fullName evidence="2">Chemotaxis phosphatase CheX-like domain-containing protein</fullName>
    </recommendedName>
</protein>
<dbReference type="InterPro" id="IPR028976">
    <property type="entry name" value="CheC-like_sf"/>
</dbReference>
<gene>
    <name evidence="3" type="ORF">TBK1r_25190</name>
</gene>
<evidence type="ECO:0000256" key="1">
    <source>
        <dbReference type="ARBA" id="ARBA00022500"/>
    </source>
</evidence>
<keyword evidence="1" id="KW-0145">Chemotaxis</keyword>
<reference evidence="3 4" key="1">
    <citation type="submission" date="2019-02" db="EMBL/GenBank/DDBJ databases">
        <title>Deep-cultivation of Planctomycetes and their phenomic and genomic characterization uncovers novel biology.</title>
        <authorList>
            <person name="Wiegand S."/>
            <person name="Jogler M."/>
            <person name="Boedeker C."/>
            <person name="Pinto D."/>
            <person name="Vollmers J."/>
            <person name="Rivas-Marin E."/>
            <person name="Kohn T."/>
            <person name="Peeters S.H."/>
            <person name="Heuer A."/>
            <person name="Rast P."/>
            <person name="Oberbeckmann S."/>
            <person name="Bunk B."/>
            <person name="Jeske O."/>
            <person name="Meyerdierks A."/>
            <person name="Storesund J.E."/>
            <person name="Kallscheuer N."/>
            <person name="Luecker S."/>
            <person name="Lage O.M."/>
            <person name="Pohl T."/>
            <person name="Merkel B.J."/>
            <person name="Hornburger P."/>
            <person name="Mueller R.-W."/>
            <person name="Bruemmer F."/>
            <person name="Labrenz M."/>
            <person name="Spormann A.M."/>
            <person name="Op den Camp H."/>
            <person name="Overmann J."/>
            <person name="Amann R."/>
            <person name="Jetten M.S.M."/>
            <person name="Mascher T."/>
            <person name="Medema M.H."/>
            <person name="Devos D.P."/>
            <person name="Kaster A.-K."/>
            <person name="Ovreas L."/>
            <person name="Rohde M."/>
            <person name="Galperin M.Y."/>
            <person name="Jogler C."/>
        </authorList>
    </citation>
    <scope>NUCLEOTIDE SEQUENCE [LARGE SCALE GENOMIC DNA]</scope>
    <source>
        <strain evidence="3 4">TBK1r</strain>
    </source>
</reference>
<dbReference type="InterPro" id="IPR028051">
    <property type="entry name" value="CheX-like_dom"/>
</dbReference>
<name>A0ABX5XPA6_9BACT</name>
<proteinExistence type="predicted"/>
<evidence type="ECO:0000313" key="4">
    <source>
        <dbReference type="Proteomes" id="UP000318081"/>
    </source>
</evidence>
<dbReference type="Pfam" id="PF13690">
    <property type="entry name" value="CheX"/>
    <property type="match status" value="1"/>
</dbReference>
<evidence type="ECO:0000313" key="3">
    <source>
        <dbReference type="EMBL" id="QDV83577.1"/>
    </source>
</evidence>
<evidence type="ECO:0000259" key="2">
    <source>
        <dbReference type="Pfam" id="PF13690"/>
    </source>
</evidence>
<feature type="domain" description="Chemotaxis phosphatase CheX-like" evidence="2">
    <location>
        <begin position="56"/>
        <end position="128"/>
    </location>
</feature>
<dbReference type="Gene3D" id="3.40.1550.10">
    <property type="entry name" value="CheC-like"/>
    <property type="match status" value="1"/>
</dbReference>
<dbReference type="Proteomes" id="UP000318081">
    <property type="component" value="Chromosome"/>
</dbReference>
<organism evidence="3 4">
    <name type="scientific">Stieleria magnilauensis</name>
    <dbReference type="NCBI Taxonomy" id="2527963"/>
    <lineage>
        <taxon>Bacteria</taxon>
        <taxon>Pseudomonadati</taxon>
        <taxon>Planctomycetota</taxon>
        <taxon>Planctomycetia</taxon>
        <taxon>Pirellulales</taxon>
        <taxon>Pirellulaceae</taxon>
        <taxon>Stieleria</taxon>
    </lineage>
</organism>
<sequence>MTSFIIAPRPSEPSGRDRISHQSLAQMVQDVLTTMLELPHQSFDGSPEPIAPNQLMAAVRISGSWQATLQIYACEKLARRIACAMFAQAADVLDDEDVLDAFGEVVNVIGGNVKGMIDQDCTLSLPCVGTAQPDPTPTSLTIMYDVCGNLLTVELIQA</sequence>
<keyword evidence="4" id="KW-1185">Reference proteome</keyword>
<accession>A0ABX5XPA6</accession>
<dbReference type="RefSeq" id="WP_145210603.1">
    <property type="nucleotide sequence ID" value="NZ_CP036432.1"/>
</dbReference>
<dbReference type="SUPFAM" id="SSF103039">
    <property type="entry name" value="CheC-like"/>
    <property type="match status" value="1"/>
</dbReference>